<reference evidence="1 2" key="1">
    <citation type="submission" date="2024-11" db="EMBL/GenBank/DDBJ databases">
        <title>Chromosome-level genome assembly of the freshwater bivalve Anodonta woodiana.</title>
        <authorList>
            <person name="Chen X."/>
        </authorList>
    </citation>
    <scope>NUCLEOTIDE SEQUENCE [LARGE SCALE GENOMIC DNA]</scope>
    <source>
        <strain evidence="1">MN2024</strain>
        <tissue evidence="1">Gills</tissue>
    </source>
</reference>
<organism evidence="1 2">
    <name type="scientific">Sinanodonta woodiana</name>
    <name type="common">Chinese pond mussel</name>
    <name type="synonym">Anodonta woodiana</name>
    <dbReference type="NCBI Taxonomy" id="1069815"/>
    <lineage>
        <taxon>Eukaryota</taxon>
        <taxon>Metazoa</taxon>
        <taxon>Spiralia</taxon>
        <taxon>Lophotrochozoa</taxon>
        <taxon>Mollusca</taxon>
        <taxon>Bivalvia</taxon>
        <taxon>Autobranchia</taxon>
        <taxon>Heteroconchia</taxon>
        <taxon>Palaeoheterodonta</taxon>
        <taxon>Unionida</taxon>
        <taxon>Unionoidea</taxon>
        <taxon>Unionidae</taxon>
        <taxon>Unioninae</taxon>
        <taxon>Sinanodonta</taxon>
    </lineage>
</organism>
<evidence type="ECO:0000313" key="2">
    <source>
        <dbReference type="Proteomes" id="UP001634394"/>
    </source>
</evidence>
<comment type="caution">
    <text evidence="1">The sequence shown here is derived from an EMBL/GenBank/DDBJ whole genome shotgun (WGS) entry which is preliminary data.</text>
</comment>
<dbReference type="Proteomes" id="UP001634394">
    <property type="component" value="Unassembled WGS sequence"/>
</dbReference>
<sequence length="140" mass="15850">MLKPVVKTEVSIRETQTEFKALGMIDILDIDALKTLLKEMEPVKLAVENLSRNDATLMIADTILEFVFNLLSNRNNDISTKLMENLKCCVEERSNKDVMNLLHSRKDPSVALSNTKLHLARILPSRPFGDNDVEDVVELL</sequence>
<dbReference type="EMBL" id="JBJQND010000017">
    <property type="protein sequence ID" value="KAL3842795.1"/>
    <property type="molecule type" value="Genomic_DNA"/>
</dbReference>
<dbReference type="AlphaFoldDB" id="A0ABD3U0J4"/>
<name>A0ABD3U0J4_SINWO</name>
<keyword evidence="2" id="KW-1185">Reference proteome</keyword>
<accession>A0ABD3U0J4</accession>
<evidence type="ECO:0000313" key="1">
    <source>
        <dbReference type="EMBL" id="KAL3842795.1"/>
    </source>
</evidence>
<gene>
    <name evidence="1" type="ORF">ACJMK2_020779</name>
</gene>
<proteinExistence type="predicted"/>
<protein>
    <submittedName>
        <fullName evidence="1">Uncharacterized protein</fullName>
    </submittedName>
</protein>